<sequence>MYLSKVQQKPKQSVYLISGGFQIFLPSVLWVWLGGHFVQLAEGLLLTFSCNPALSLCLQQLTGEPWEVPAADHRSKLVHSQMFSGATGSAKPDRTGRIPPLYLIFIGHIFTQKYA</sequence>
<evidence type="ECO:0000256" key="1">
    <source>
        <dbReference type="SAM" id="Phobius"/>
    </source>
</evidence>
<dbReference type="AlphaFoldDB" id="A0A2D4P8G4"/>
<protein>
    <submittedName>
        <fullName evidence="2">Uncharacterized protein</fullName>
    </submittedName>
</protein>
<feature type="transmembrane region" description="Helical" evidence="1">
    <location>
        <begin position="12"/>
        <end position="33"/>
    </location>
</feature>
<dbReference type="EMBL" id="IACN01056861">
    <property type="protein sequence ID" value="LAB54252.1"/>
    <property type="molecule type" value="Transcribed_RNA"/>
</dbReference>
<keyword evidence="1" id="KW-0812">Transmembrane</keyword>
<keyword evidence="1" id="KW-0472">Membrane</keyword>
<keyword evidence="1" id="KW-1133">Transmembrane helix</keyword>
<reference evidence="2" key="2">
    <citation type="submission" date="2017-11" db="EMBL/GenBank/DDBJ databases">
        <title>Coralsnake Venomics: Analyses of Venom Gland Transcriptomes and Proteomes of Six Brazilian Taxa.</title>
        <authorList>
            <person name="Aird S.D."/>
            <person name="Jorge da Silva N."/>
            <person name="Qiu L."/>
            <person name="Villar-Briones A."/>
            <person name="Aparecida-Saddi V."/>
            <person name="Campos-Telles M.P."/>
            <person name="Grau M."/>
            <person name="Mikheyev A.S."/>
        </authorList>
    </citation>
    <scope>NUCLEOTIDE SEQUENCE</scope>
    <source>
        <tissue evidence="2">Venom_gland</tissue>
    </source>
</reference>
<reference evidence="2" key="1">
    <citation type="submission" date="2017-07" db="EMBL/GenBank/DDBJ databases">
        <authorList>
            <person name="Mikheyev A."/>
            <person name="Grau M."/>
        </authorList>
    </citation>
    <scope>NUCLEOTIDE SEQUENCE</scope>
    <source>
        <tissue evidence="2">Venom_gland</tissue>
    </source>
</reference>
<evidence type="ECO:0000313" key="2">
    <source>
        <dbReference type="EMBL" id="LAB54252.1"/>
    </source>
</evidence>
<accession>A0A2D4P8G4</accession>
<name>A0A2D4P8G4_MICSU</name>
<proteinExistence type="predicted"/>
<organism evidence="2">
    <name type="scientific">Micrurus surinamensis</name>
    <name type="common">Surinam coral snake</name>
    <dbReference type="NCBI Taxonomy" id="129470"/>
    <lineage>
        <taxon>Eukaryota</taxon>
        <taxon>Metazoa</taxon>
        <taxon>Chordata</taxon>
        <taxon>Craniata</taxon>
        <taxon>Vertebrata</taxon>
        <taxon>Euteleostomi</taxon>
        <taxon>Lepidosauria</taxon>
        <taxon>Squamata</taxon>
        <taxon>Bifurcata</taxon>
        <taxon>Unidentata</taxon>
        <taxon>Episquamata</taxon>
        <taxon>Toxicofera</taxon>
        <taxon>Serpentes</taxon>
        <taxon>Colubroidea</taxon>
        <taxon>Elapidae</taxon>
        <taxon>Elapinae</taxon>
        <taxon>Micrurus</taxon>
    </lineage>
</organism>